<keyword evidence="3" id="KW-0413">Isomerase</keyword>
<comment type="similarity">
    <text evidence="1">Belongs to the NAD(P)-dependent epimerase/dehydratase family.</text>
</comment>
<evidence type="ECO:0000313" key="3">
    <source>
        <dbReference type="EMBL" id="MDP9843233.1"/>
    </source>
</evidence>
<proteinExistence type="inferred from homology"/>
<accession>A0ABT9Q915</accession>
<dbReference type="InterPro" id="IPR036291">
    <property type="entry name" value="NAD(P)-bd_dom_sf"/>
</dbReference>
<evidence type="ECO:0000259" key="2">
    <source>
        <dbReference type="Pfam" id="PF01370"/>
    </source>
</evidence>
<dbReference type="Gene3D" id="3.90.25.10">
    <property type="entry name" value="UDP-galactose 4-epimerase, domain 1"/>
    <property type="match status" value="1"/>
</dbReference>
<sequence length="312" mass="32985">MHVIVTGGAGFIGSHIVDALIERGDTVTVVDNLSSGRIARLPADVDLRQVDITDPDAITSVVADTRPEVIVHLAAQIDVRTSVTDPAHDAAVNIGGTINLLEAARGVGAKLVYASTGGALYGQHAPLPTPEHTLPEPEAPYGTAKHCAEQYLGLFNRLYGTQHAALRMGNIYGPRQDPGGEAGVIGIFCGRIVATEPPTIFGDGKATRDYVYVADAVEAFLAAADSERGGVWNIGTGRETSVLELVEHVCRSAGYDIAPVFAPARAGELQHSALDVAAAERDLGWKATMPIKDGIPRVYEWVANGQPDRARR</sequence>
<dbReference type="Gene3D" id="3.40.50.720">
    <property type="entry name" value="NAD(P)-binding Rossmann-like Domain"/>
    <property type="match status" value="1"/>
</dbReference>
<protein>
    <submittedName>
        <fullName evidence="3">UDP-glucose 4-epimerase</fullName>
        <ecNumber evidence="3">5.1.3.2</ecNumber>
    </submittedName>
</protein>
<name>A0ABT9Q915_9ACTN</name>
<dbReference type="InterPro" id="IPR001509">
    <property type="entry name" value="Epimerase_deHydtase"/>
</dbReference>
<dbReference type="RefSeq" id="WP_307557295.1">
    <property type="nucleotide sequence ID" value="NZ_JAUSQU010000001.1"/>
</dbReference>
<keyword evidence="4" id="KW-1185">Reference proteome</keyword>
<dbReference type="PANTHER" id="PTHR43000">
    <property type="entry name" value="DTDP-D-GLUCOSE 4,6-DEHYDRATASE-RELATED"/>
    <property type="match status" value="1"/>
</dbReference>
<dbReference type="EC" id="5.1.3.2" evidence="3"/>
<reference evidence="3 4" key="1">
    <citation type="submission" date="2023-07" db="EMBL/GenBank/DDBJ databases">
        <title>Sequencing the genomes of 1000 actinobacteria strains.</title>
        <authorList>
            <person name="Klenk H.-P."/>
        </authorList>
    </citation>
    <scope>NUCLEOTIDE SEQUENCE [LARGE SCALE GENOMIC DNA]</scope>
    <source>
        <strain evidence="3 4">DSM 46740</strain>
    </source>
</reference>
<comment type="caution">
    <text evidence="3">The sequence shown here is derived from an EMBL/GenBank/DDBJ whole genome shotgun (WGS) entry which is preliminary data.</text>
</comment>
<evidence type="ECO:0000256" key="1">
    <source>
        <dbReference type="ARBA" id="ARBA00007637"/>
    </source>
</evidence>
<gene>
    <name evidence="3" type="ORF">J2853_002444</name>
</gene>
<dbReference type="SUPFAM" id="SSF51735">
    <property type="entry name" value="NAD(P)-binding Rossmann-fold domains"/>
    <property type="match status" value="1"/>
</dbReference>
<feature type="domain" description="NAD-dependent epimerase/dehydratase" evidence="2">
    <location>
        <begin position="3"/>
        <end position="235"/>
    </location>
</feature>
<organism evidence="3 4">
    <name type="scientific">Streptosporangium lutulentum</name>
    <dbReference type="NCBI Taxonomy" id="1461250"/>
    <lineage>
        <taxon>Bacteria</taxon>
        <taxon>Bacillati</taxon>
        <taxon>Actinomycetota</taxon>
        <taxon>Actinomycetes</taxon>
        <taxon>Streptosporangiales</taxon>
        <taxon>Streptosporangiaceae</taxon>
        <taxon>Streptosporangium</taxon>
    </lineage>
</organism>
<evidence type="ECO:0000313" key="4">
    <source>
        <dbReference type="Proteomes" id="UP001225356"/>
    </source>
</evidence>
<dbReference type="GO" id="GO:0003978">
    <property type="term" value="F:UDP-glucose 4-epimerase activity"/>
    <property type="evidence" value="ECO:0007669"/>
    <property type="project" value="UniProtKB-EC"/>
</dbReference>
<dbReference type="EMBL" id="JAUSQU010000001">
    <property type="protein sequence ID" value="MDP9843233.1"/>
    <property type="molecule type" value="Genomic_DNA"/>
</dbReference>
<dbReference type="Pfam" id="PF01370">
    <property type="entry name" value="Epimerase"/>
    <property type="match status" value="1"/>
</dbReference>
<dbReference type="Proteomes" id="UP001225356">
    <property type="component" value="Unassembled WGS sequence"/>
</dbReference>